<dbReference type="PRINTS" id="PR00722">
    <property type="entry name" value="CHYMOTRYPSIN"/>
</dbReference>
<dbReference type="FunFam" id="2.40.10.10:FF:000003">
    <property type="entry name" value="Transmembrane serine protease 3"/>
    <property type="match status" value="1"/>
</dbReference>
<dbReference type="PANTHER" id="PTHR24252:SF7">
    <property type="entry name" value="HYALIN"/>
    <property type="match status" value="1"/>
</dbReference>
<evidence type="ECO:0000256" key="6">
    <source>
        <dbReference type="SAM" id="SignalP"/>
    </source>
</evidence>
<dbReference type="GO" id="GO:0006508">
    <property type="term" value="P:proteolysis"/>
    <property type="evidence" value="ECO:0007669"/>
    <property type="project" value="UniProtKB-KW"/>
</dbReference>
<dbReference type="AlphaFoldDB" id="A0A2G8JW78"/>
<evidence type="ECO:0000259" key="7">
    <source>
        <dbReference type="PROSITE" id="PS50240"/>
    </source>
</evidence>
<dbReference type="InterPro" id="IPR033116">
    <property type="entry name" value="TRYPSIN_SER"/>
</dbReference>
<keyword evidence="3 5" id="KW-0720">Serine protease</keyword>
<proteinExistence type="predicted"/>
<dbReference type="InterPro" id="IPR018114">
    <property type="entry name" value="TRYPSIN_HIS"/>
</dbReference>
<keyword evidence="1 5" id="KW-0645">Protease</keyword>
<gene>
    <name evidence="8" type="ORF">BSL78_23161</name>
</gene>
<dbReference type="InterPro" id="IPR001314">
    <property type="entry name" value="Peptidase_S1A"/>
</dbReference>
<evidence type="ECO:0000256" key="2">
    <source>
        <dbReference type="ARBA" id="ARBA00022801"/>
    </source>
</evidence>
<dbReference type="STRING" id="307972.A0A2G8JW78"/>
<organism evidence="8 9">
    <name type="scientific">Stichopus japonicus</name>
    <name type="common">Sea cucumber</name>
    <dbReference type="NCBI Taxonomy" id="307972"/>
    <lineage>
        <taxon>Eukaryota</taxon>
        <taxon>Metazoa</taxon>
        <taxon>Echinodermata</taxon>
        <taxon>Eleutherozoa</taxon>
        <taxon>Echinozoa</taxon>
        <taxon>Holothuroidea</taxon>
        <taxon>Aspidochirotacea</taxon>
        <taxon>Aspidochirotida</taxon>
        <taxon>Stichopodidae</taxon>
        <taxon>Apostichopus</taxon>
    </lineage>
</organism>
<dbReference type="PROSITE" id="PS00135">
    <property type="entry name" value="TRYPSIN_SER"/>
    <property type="match status" value="1"/>
</dbReference>
<dbReference type="InterPro" id="IPR001254">
    <property type="entry name" value="Trypsin_dom"/>
</dbReference>
<dbReference type="CDD" id="cd00190">
    <property type="entry name" value="Tryp_SPc"/>
    <property type="match status" value="1"/>
</dbReference>
<dbReference type="PROSITE" id="PS00134">
    <property type="entry name" value="TRYPSIN_HIS"/>
    <property type="match status" value="1"/>
</dbReference>
<evidence type="ECO:0000256" key="4">
    <source>
        <dbReference type="ARBA" id="ARBA00023157"/>
    </source>
</evidence>
<feature type="chain" id="PRO_5013842771" description="Peptidase S1 domain-containing protein" evidence="6">
    <location>
        <begin position="19"/>
        <end position="272"/>
    </location>
</feature>
<dbReference type="OrthoDB" id="10012881at2759"/>
<dbReference type="SMART" id="SM00020">
    <property type="entry name" value="Tryp_SPc"/>
    <property type="match status" value="1"/>
</dbReference>
<name>A0A2G8JW78_STIJA</name>
<dbReference type="SUPFAM" id="SSF50494">
    <property type="entry name" value="Trypsin-like serine proteases"/>
    <property type="match status" value="1"/>
</dbReference>
<protein>
    <recommendedName>
        <fullName evidence="7">Peptidase S1 domain-containing protein</fullName>
    </recommendedName>
</protein>
<evidence type="ECO:0000313" key="8">
    <source>
        <dbReference type="EMBL" id="PIK39993.1"/>
    </source>
</evidence>
<feature type="signal peptide" evidence="6">
    <location>
        <begin position="1"/>
        <end position="18"/>
    </location>
</feature>
<evidence type="ECO:0000256" key="1">
    <source>
        <dbReference type="ARBA" id="ARBA00022670"/>
    </source>
</evidence>
<dbReference type="Gene3D" id="2.40.10.10">
    <property type="entry name" value="Trypsin-like serine proteases"/>
    <property type="match status" value="2"/>
</dbReference>
<evidence type="ECO:0000256" key="5">
    <source>
        <dbReference type="RuleBase" id="RU363034"/>
    </source>
</evidence>
<keyword evidence="2 5" id="KW-0378">Hydrolase</keyword>
<evidence type="ECO:0000256" key="3">
    <source>
        <dbReference type="ARBA" id="ARBA00022825"/>
    </source>
</evidence>
<accession>A0A2G8JW78</accession>
<dbReference type="Proteomes" id="UP000230750">
    <property type="component" value="Unassembled WGS sequence"/>
</dbReference>
<dbReference type="PROSITE" id="PS50240">
    <property type="entry name" value="TRYPSIN_DOM"/>
    <property type="match status" value="1"/>
</dbReference>
<dbReference type="Pfam" id="PF00089">
    <property type="entry name" value="Trypsin"/>
    <property type="match status" value="1"/>
</dbReference>
<comment type="caution">
    <text evidence="8">The sequence shown here is derived from an EMBL/GenBank/DDBJ whole genome shotgun (WGS) entry which is preliminary data.</text>
</comment>
<keyword evidence="4" id="KW-1015">Disulfide bond</keyword>
<dbReference type="InterPro" id="IPR043504">
    <property type="entry name" value="Peptidase_S1_PA_chymotrypsin"/>
</dbReference>
<keyword evidence="9" id="KW-1185">Reference proteome</keyword>
<dbReference type="PANTHER" id="PTHR24252">
    <property type="entry name" value="ACROSIN-RELATED"/>
    <property type="match status" value="1"/>
</dbReference>
<feature type="domain" description="Peptidase S1" evidence="7">
    <location>
        <begin position="36"/>
        <end position="272"/>
    </location>
</feature>
<reference evidence="8 9" key="1">
    <citation type="journal article" date="2017" name="PLoS Biol.">
        <title>The sea cucumber genome provides insights into morphological evolution and visceral regeneration.</title>
        <authorList>
            <person name="Zhang X."/>
            <person name="Sun L."/>
            <person name="Yuan J."/>
            <person name="Sun Y."/>
            <person name="Gao Y."/>
            <person name="Zhang L."/>
            <person name="Li S."/>
            <person name="Dai H."/>
            <person name="Hamel J.F."/>
            <person name="Liu C."/>
            <person name="Yu Y."/>
            <person name="Liu S."/>
            <person name="Lin W."/>
            <person name="Guo K."/>
            <person name="Jin S."/>
            <person name="Xu P."/>
            <person name="Storey K.B."/>
            <person name="Huan P."/>
            <person name="Zhang T."/>
            <person name="Zhou Y."/>
            <person name="Zhang J."/>
            <person name="Lin C."/>
            <person name="Li X."/>
            <person name="Xing L."/>
            <person name="Huo D."/>
            <person name="Sun M."/>
            <person name="Wang L."/>
            <person name="Mercier A."/>
            <person name="Li F."/>
            <person name="Yang H."/>
            <person name="Xiang J."/>
        </authorList>
    </citation>
    <scope>NUCLEOTIDE SEQUENCE [LARGE SCALE GENOMIC DNA]</scope>
    <source>
        <strain evidence="8">Shaxun</strain>
        <tissue evidence="8">Muscle</tissue>
    </source>
</reference>
<dbReference type="GO" id="GO:0004252">
    <property type="term" value="F:serine-type endopeptidase activity"/>
    <property type="evidence" value="ECO:0007669"/>
    <property type="project" value="InterPro"/>
</dbReference>
<evidence type="ECO:0000313" key="9">
    <source>
        <dbReference type="Proteomes" id="UP000230750"/>
    </source>
</evidence>
<sequence>MFKICLKTLAFVYHVCFLSEIIFKYCGTRSIVSGLIVGGNDAVHGSWPWQVGIRKIPRFGSDYHTCGGTLVNNRWVVTAAHCFYGYKNVGDYIITVGSYDRDVTDSTQTNVGVEEIIIHPAYSDRTLDNDITLLKLDRDVTFTDYVNSACLPEQDYPAGTNCWVTGWGDQESTLDDTDLQEVMVPVIDSDTCNRKSWYNGEITENMICAGYADGGMDSCQGDSGGPFVTQRRTGKWDLVGVVSWGYGCADARNPGVYTRVYNYLEWINSYIN</sequence>
<dbReference type="EMBL" id="MRZV01001177">
    <property type="protein sequence ID" value="PIK39993.1"/>
    <property type="molecule type" value="Genomic_DNA"/>
</dbReference>
<dbReference type="InterPro" id="IPR009003">
    <property type="entry name" value="Peptidase_S1_PA"/>
</dbReference>
<keyword evidence="6" id="KW-0732">Signal</keyword>